<dbReference type="STRING" id="6265.A0A0B2VMT8"/>
<reference evidence="9 10" key="1">
    <citation type="submission" date="2014-11" db="EMBL/GenBank/DDBJ databases">
        <title>Genetic blueprint of the zoonotic pathogen Toxocara canis.</title>
        <authorList>
            <person name="Zhu X.-Q."/>
            <person name="Korhonen P.K."/>
            <person name="Cai H."/>
            <person name="Young N.D."/>
            <person name="Nejsum P."/>
            <person name="von Samson-Himmelstjerna G."/>
            <person name="Boag P.R."/>
            <person name="Tan P."/>
            <person name="Li Q."/>
            <person name="Min J."/>
            <person name="Yang Y."/>
            <person name="Wang X."/>
            <person name="Fang X."/>
            <person name="Hall R.S."/>
            <person name="Hofmann A."/>
            <person name="Sternberg P.W."/>
            <person name="Jex A.R."/>
            <person name="Gasser R.B."/>
        </authorList>
    </citation>
    <scope>NUCLEOTIDE SEQUENCE [LARGE SCALE GENOMIC DNA]</scope>
    <source>
        <strain evidence="9">PN_DK_2014</strain>
    </source>
</reference>
<evidence type="ECO:0000256" key="7">
    <source>
        <dbReference type="RuleBase" id="RU003823"/>
    </source>
</evidence>
<dbReference type="Proteomes" id="UP000031036">
    <property type="component" value="Unassembled WGS sequence"/>
</dbReference>
<evidence type="ECO:0000313" key="9">
    <source>
        <dbReference type="EMBL" id="KHN82699.1"/>
    </source>
</evidence>
<dbReference type="OMA" id="TIPCKIM"/>
<dbReference type="OrthoDB" id="10253125at2759"/>
<evidence type="ECO:0000256" key="4">
    <source>
        <dbReference type="ARBA" id="ARBA00035255"/>
    </source>
</evidence>
<dbReference type="FunFam" id="3.30.230.10:FF:000004">
    <property type="entry name" value="40S ribosomal protein S2"/>
    <property type="match status" value="1"/>
</dbReference>
<dbReference type="EMBL" id="JPKZ01001313">
    <property type="protein sequence ID" value="KHN82699.1"/>
    <property type="molecule type" value="Genomic_DNA"/>
</dbReference>
<dbReference type="PROSITE" id="PS50881">
    <property type="entry name" value="S5_DSRBD"/>
    <property type="match status" value="1"/>
</dbReference>
<evidence type="ECO:0000256" key="1">
    <source>
        <dbReference type="ARBA" id="ARBA00008945"/>
    </source>
</evidence>
<proteinExistence type="inferred from homology"/>
<dbReference type="InterPro" id="IPR013810">
    <property type="entry name" value="Ribosomal_uS5_N"/>
</dbReference>
<dbReference type="Gene3D" id="3.30.230.10">
    <property type="match status" value="1"/>
</dbReference>
<organism evidence="9 10">
    <name type="scientific">Toxocara canis</name>
    <name type="common">Canine roundworm</name>
    <dbReference type="NCBI Taxonomy" id="6265"/>
    <lineage>
        <taxon>Eukaryota</taxon>
        <taxon>Metazoa</taxon>
        <taxon>Ecdysozoa</taxon>
        <taxon>Nematoda</taxon>
        <taxon>Chromadorea</taxon>
        <taxon>Rhabditida</taxon>
        <taxon>Spirurina</taxon>
        <taxon>Ascaridomorpha</taxon>
        <taxon>Ascaridoidea</taxon>
        <taxon>Toxocaridae</taxon>
        <taxon>Toxocara</taxon>
    </lineage>
</organism>
<dbReference type="PANTHER" id="PTHR13718:SF4">
    <property type="entry name" value="40S RIBOSOMAL PROTEIN S2"/>
    <property type="match status" value="1"/>
</dbReference>
<evidence type="ECO:0000256" key="6">
    <source>
        <dbReference type="PROSITE-ProRule" id="PRU00268"/>
    </source>
</evidence>
<evidence type="ECO:0000256" key="5">
    <source>
        <dbReference type="ARBA" id="ARBA00035407"/>
    </source>
</evidence>
<dbReference type="SUPFAM" id="SSF54768">
    <property type="entry name" value="dsRNA-binding domain-like"/>
    <property type="match status" value="1"/>
</dbReference>
<dbReference type="InterPro" id="IPR014721">
    <property type="entry name" value="Ribsml_uS5_D2-typ_fold_subgr"/>
</dbReference>
<evidence type="ECO:0000313" key="10">
    <source>
        <dbReference type="Proteomes" id="UP000031036"/>
    </source>
</evidence>
<dbReference type="PANTHER" id="PTHR13718">
    <property type="entry name" value="RIBOSOMAL S SUBUNIT"/>
    <property type="match status" value="1"/>
</dbReference>
<evidence type="ECO:0000259" key="8">
    <source>
        <dbReference type="PROSITE" id="PS50881"/>
    </source>
</evidence>
<dbReference type="GO" id="GO:0022627">
    <property type="term" value="C:cytosolic small ribosomal subunit"/>
    <property type="evidence" value="ECO:0007669"/>
    <property type="project" value="TreeGrafter"/>
</dbReference>
<dbReference type="GO" id="GO:0003723">
    <property type="term" value="F:RNA binding"/>
    <property type="evidence" value="ECO:0007669"/>
    <property type="project" value="InterPro"/>
</dbReference>
<dbReference type="InterPro" id="IPR020568">
    <property type="entry name" value="Ribosomal_Su5_D2-typ_SF"/>
</dbReference>
<dbReference type="GO" id="GO:0003735">
    <property type="term" value="F:structural constituent of ribosome"/>
    <property type="evidence" value="ECO:0007669"/>
    <property type="project" value="UniProtKB-UniRule"/>
</dbReference>
<dbReference type="Pfam" id="PF03719">
    <property type="entry name" value="Ribosomal_S5_C"/>
    <property type="match status" value="1"/>
</dbReference>
<name>A0A0B2VMT8_TOXCA</name>
<evidence type="ECO:0000256" key="2">
    <source>
        <dbReference type="ARBA" id="ARBA00022980"/>
    </source>
</evidence>
<comment type="similarity">
    <text evidence="1 7">Belongs to the universal ribosomal protein uS5 family.</text>
</comment>
<sequence>MDRRGAFRGGFGSYSFGSFGGSFDSRMSNGSLDRSWIRSRSRGGRPAAVRNRRVTTDADKPWTPVTKLGRLVKDGKVTTIEDIYLHSLSIKEYQIVDQLLPHMHDEVLKIMPVQKMTRAGVRTRFKAFVAIGDRAGHVGLGVKCAKEVATAIRGAVYNAKTAVVPVRRAFWNWTYGIPHTIPCKVTGSFDDVRVRLFPAPRGTGIVAPPVMQKILELGGIQDCYTSATNSSTLGHLTKATFIAIQKTYWYVAPNDGAADEEYERHQMGPDYGKLEKKTVNGKIANLVLLSCCAFAIALAHPRRHFYRFIGPAWLNSESTYNVVLASQISTAMCMATLEWLLGDATLAEALTPTLHAAALHLLCRFRCPLVIVDDSNGEFERL</sequence>
<protein>
    <recommendedName>
        <fullName evidence="4">Small ribosomal subunit protein uS5</fullName>
    </recommendedName>
    <alternativeName>
        <fullName evidence="5">40S ribosomal protein S2</fullName>
    </alternativeName>
</protein>
<dbReference type="Pfam" id="PF00333">
    <property type="entry name" value="Ribosomal_S5"/>
    <property type="match status" value="1"/>
</dbReference>
<dbReference type="AlphaFoldDB" id="A0A0B2VMT8"/>
<keyword evidence="2 6" id="KW-0689">Ribosomal protein</keyword>
<dbReference type="InterPro" id="IPR000851">
    <property type="entry name" value="Ribosomal_uS5"/>
</dbReference>
<feature type="domain" description="S5 DRBM" evidence="8">
    <location>
        <begin position="103"/>
        <end position="166"/>
    </location>
</feature>
<dbReference type="InterPro" id="IPR005711">
    <property type="entry name" value="Ribosomal_uS5_euk/arc"/>
</dbReference>
<dbReference type="FunFam" id="3.30.160.20:FF:000002">
    <property type="entry name" value="40S ribosomal protein S2"/>
    <property type="match status" value="1"/>
</dbReference>
<dbReference type="InterPro" id="IPR005324">
    <property type="entry name" value="Ribosomal_uS5_C"/>
</dbReference>
<gene>
    <name evidence="9" type="primary">rps-2</name>
    <name evidence="9" type="ORF">Tcan_16511</name>
</gene>
<dbReference type="NCBIfam" id="TIGR01020">
    <property type="entry name" value="uS5_euk_arch"/>
    <property type="match status" value="1"/>
</dbReference>
<dbReference type="SUPFAM" id="SSF54211">
    <property type="entry name" value="Ribosomal protein S5 domain 2-like"/>
    <property type="match status" value="1"/>
</dbReference>
<dbReference type="GO" id="GO:0006412">
    <property type="term" value="P:translation"/>
    <property type="evidence" value="ECO:0007669"/>
    <property type="project" value="InterPro"/>
</dbReference>
<accession>A0A0B2VMT8</accession>
<evidence type="ECO:0000256" key="3">
    <source>
        <dbReference type="ARBA" id="ARBA00023274"/>
    </source>
</evidence>
<keyword evidence="10" id="KW-1185">Reference proteome</keyword>
<keyword evidence="3 6" id="KW-0687">Ribonucleoprotein</keyword>
<dbReference type="Gene3D" id="3.30.160.20">
    <property type="match status" value="1"/>
</dbReference>
<comment type="caution">
    <text evidence="9">The sequence shown here is derived from an EMBL/GenBank/DDBJ whole genome shotgun (WGS) entry which is preliminary data.</text>
</comment>